<accession>A0A4R7I2R0</accession>
<dbReference type="Gene3D" id="3.40.50.300">
    <property type="entry name" value="P-loop containing nucleotide triphosphate hydrolases"/>
    <property type="match status" value="1"/>
</dbReference>
<evidence type="ECO:0000259" key="5">
    <source>
        <dbReference type="PROSITE" id="PS50893"/>
    </source>
</evidence>
<evidence type="ECO:0000256" key="2">
    <source>
        <dbReference type="ARBA" id="ARBA00022448"/>
    </source>
</evidence>
<dbReference type="Proteomes" id="UP000294558">
    <property type="component" value="Unassembled WGS sequence"/>
</dbReference>
<feature type="domain" description="ABC transporter" evidence="5">
    <location>
        <begin position="1"/>
        <end position="224"/>
    </location>
</feature>
<dbReference type="SUPFAM" id="SSF52540">
    <property type="entry name" value="P-loop containing nucleoside triphosphate hydrolases"/>
    <property type="match status" value="1"/>
</dbReference>
<evidence type="ECO:0000313" key="6">
    <source>
        <dbReference type="EMBL" id="TDT17179.1"/>
    </source>
</evidence>
<dbReference type="GO" id="GO:0005524">
    <property type="term" value="F:ATP binding"/>
    <property type="evidence" value="ECO:0007669"/>
    <property type="project" value="UniProtKB-KW"/>
</dbReference>
<evidence type="ECO:0000256" key="3">
    <source>
        <dbReference type="ARBA" id="ARBA00022741"/>
    </source>
</evidence>
<evidence type="ECO:0000313" key="7">
    <source>
        <dbReference type="Proteomes" id="UP000294558"/>
    </source>
</evidence>
<proteinExistence type="inferred from homology"/>
<dbReference type="PANTHER" id="PTHR43335:SF2">
    <property type="entry name" value="ABC TRANSPORTER, ATP-BINDING PROTEIN"/>
    <property type="match status" value="1"/>
</dbReference>
<keyword evidence="4 6" id="KW-0067">ATP-binding</keyword>
<dbReference type="SMART" id="SM00382">
    <property type="entry name" value="AAA"/>
    <property type="match status" value="1"/>
</dbReference>
<dbReference type="InterPro" id="IPR003593">
    <property type="entry name" value="AAA+_ATPase"/>
</dbReference>
<keyword evidence="7" id="KW-1185">Reference proteome</keyword>
<keyword evidence="3" id="KW-0547">Nucleotide-binding</keyword>
<dbReference type="InterPro" id="IPR003439">
    <property type="entry name" value="ABC_transporter-like_ATP-bd"/>
</dbReference>
<evidence type="ECO:0000256" key="4">
    <source>
        <dbReference type="ARBA" id="ARBA00022840"/>
    </source>
</evidence>
<evidence type="ECO:0000256" key="1">
    <source>
        <dbReference type="ARBA" id="ARBA00005417"/>
    </source>
</evidence>
<comment type="similarity">
    <text evidence="1">Belongs to the ABC transporter superfamily.</text>
</comment>
<reference evidence="6 7" key="1">
    <citation type="submission" date="2019-03" db="EMBL/GenBank/DDBJ databases">
        <title>Sequencing the genomes of 1000 actinobacteria strains.</title>
        <authorList>
            <person name="Klenk H.-P."/>
        </authorList>
    </citation>
    <scope>NUCLEOTIDE SEQUENCE [LARGE SCALE GENOMIC DNA]</scope>
    <source>
        <strain evidence="6 7">DSM 18936</strain>
    </source>
</reference>
<dbReference type="PROSITE" id="PS50893">
    <property type="entry name" value="ABC_TRANSPORTER_2"/>
    <property type="match status" value="1"/>
</dbReference>
<keyword evidence="2" id="KW-0813">Transport</keyword>
<dbReference type="Pfam" id="PF00005">
    <property type="entry name" value="ABC_tran"/>
    <property type="match status" value="1"/>
</dbReference>
<comment type="caution">
    <text evidence="6">The sequence shown here is derived from an EMBL/GenBank/DDBJ whole genome shotgun (WGS) entry which is preliminary data.</text>
</comment>
<organism evidence="6 7">
    <name type="scientific">Ilumatobacter fluminis</name>
    <dbReference type="NCBI Taxonomy" id="467091"/>
    <lineage>
        <taxon>Bacteria</taxon>
        <taxon>Bacillati</taxon>
        <taxon>Actinomycetota</taxon>
        <taxon>Acidimicrobiia</taxon>
        <taxon>Acidimicrobiales</taxon>
        <taxon>Ilumatobacteraceae</taxon>
        <taxon>Ilumatobacter</taxon>
    </lineage>
</organism>
<dbReference type="AlphaFoldDB" id="A0A4R7I2R0"/>
<dbReference type="PANTHER" id="PTHR43335">
    <property type="entry name" value="ABC TRANSPORTER, ATP-BINDING PROTEIN"/>
    <property type="match status" value="1"/>
</dbReference>
<dbReference type="GO" id="GO:0016887">
    <property type="term" value="F:ATP hydrolysis activity"/>
    <property type="evidence" value="ECO:0007669"/>
    <property type="project" value="InterPro"/>
</dbReference>
<gene>
    <name evidence="6" type="ORF">BDK89_2784</name>
</gene>
<sequence>MQFGSHRALDALDVDVPNGITGLVGANGAGKTTLMSILLGLRRATSGTATVLGLDPSTQGAELRALVGYGPERNVLPEDMPASDFVKHLAEVRGLPSDEARSRASDALWLVGLGEERFRALGSMSTGQRQRVKLAQAIAADPRLIFLDEPTDGLDPVQRDEMLALIRQISAEYSIDVVLSSHLLEEVERICDNVVALDAGTLVASGPLAQLVGDDEGVVLEIVEVADRPGAIEQVSASLTGAGFVVRPLGVGTVEVIGPDVDLVADGVRDALAASGARLGKVVRRRRRLEDLFHIAAEVSS</sequence>
<name>A0A4R7I2R0_9ACTN</name>
<protein>
    <submittedName>
        <fullName evidence="6">ABC-2 type transport system ATP-binding protein</fullName>
    </submittedName>
</protein>
<dbReference type="EMBL" id="SOAU01000001">
    <property type="protein sequence ID" value="TDT17179.1"/>
    <property type="molecule type" value="Genomic_DNA"/>
</dbReference>
<dbReference type="InterPro" id="IPR027417">
    <property type="entry name" value="P-loop_NTPase"/>
</dbReference>